<dbReference type="PANTHER" id="PTHR35176">
    <property type="entry name" value="HEME OXYGENASE HI_0854-RELATED"/>
    <property type="match status" value="1"/>
</dbReference>
<dbReference type="NCBIfam" id="TIGR03618">
    <property type="entry name" value="Rv1155_F420"/>
    <property type="match status" value="1"/>
</dbReference>
<dbReference type="PANTHER" id="PTHR35176:SF1">
    <property type="entry name" value="F420H(2)-DEPENDENT BILIVERDIN REDUCTASE"/>
    <property type="match status" value="1"/>
</dbReference>
<evidence type="ECO:0000259" key="2">
    <source>
        <dbReference type="Pfam" id="PF01243"/>
    </source>
</evidence>
<dbReference type="InterPro" id="IPR019920">
    <property type="entry name" value="F420-binding_dom_put"/>
</dbReference>
<dbReference type="InterPro" id="IPR012349">
    <property type="entry name" value="Split_barrel_FMN-bd"/>
</dbReference>
<keyword evidence="1" id="KW-0560">Oxidoreductase</keyword>
<dbReference type="InterPro" id="IPR011576">
    <property type="entry name" value="Pyridox_Oxase_N"/>
</dbReference>
<evidence type="ECO:0000313" key="3">
    <source>
        <dbReference type="EMBL" id="MFC5494211.1"/>
    </source>
</evidence>
<protein>
    <submittedName>
        <fullName evidence="3">PPOX class F420-dependent oxidoreductase</fullName>
    </submittedName>
</protein>
<dbReference type="SUPFAM" id="SSF50475">
    <property type="entry name" value="FMN-binding split barrel"/>
    <property type="match status" value="1"/>
</dbReference>
<name>A0ABW0N240_9ACTN</name>
<gene>
    <name evidence="3" type="ORF">ACFPKY_13920</name>
</gene>
<proteinExistence type="predicted"/>
<evidence type="ECO:0000313" key="4">
    <source>
        <dbReference type="Proteomes" id="UP001595956"/>
    </source>
</evidence>
<dbReference type="Proteomes" id="UP001595956">
    <property type="component" value="Unassembled WGS sequence"/>
</dbReference>
<sequence length="132" mass="15027">MTSWRPDWNAFPRPLLDFWTERHLCTLTTLRADGTPHVVPVGVALDTEAKCAWVITFSTSQKVANLTHSVRVAACQVDGGRWSTLEGTARVHNDEQSVRRAMDQYALRYRQPQPNPLRVAVRIEIERFLGNV</sequence>
<dbReference type="EMBL" id="JBHSMD010000004">
    <property type="protein sequence ID" value="MFC5494211.1"/>
    <property type="molecule type" value="Genomic_DNA"/>
</dbReference>
<evidence type="ECO:0000256" key="1">
    <source>
        <dbReference type="ARBA" id="ARBA00023002"/>
    </source>
</evidence>
<dbReference type="Gene3D" id="2.30.110.10">
    <property type="entry name" value="Electron Transport, Fmn-binding Protein, Chain A"/>
    <property type="match status" value="1"/>
</dbReference>
<dbReference type="Pfam" id="PF01243">
    <property type="entry name" value="PNPOx_N"/>
    <property type="match status" value="1"/>
</dbReference>
<organism evidence="3 4">
    <name type="scientific">Nocardioides caricicola</name>
    <dbReference type="NCBI Taxonomy" id="634770"/>
    <lineage>
        <taxon>Bacteria</taxon>
        <taxon>Bacillati</taxon>
        <taxon>Actinomycetota</taxon>
        <taxon>Actinomycetes</taxon>
        <taxon>Propionibacteriales</taxon>
        <taxon>Nocardioidaceae</taxon>
        <taxon>Nocardioides</taxon>
    </lineage>
</organism>
<dbReference type="InterPro" id="IPR052019">
    <property type="entry name" value="F420H2_bilvrd_red/Heme_oxyg"/>
</dbReference>
<dbReference type="RefSeq" id="WP_345180060.1">
    <property type="nucleotide sequence ID" value="NZ_BAABFQ010000007.1"/>
</dbReference>
<keyword evidence="4" id="KW-1185">Reference proteome</keyword>
<accession>A0ABW0N240</accession>
<reference evidence="4" key="1">
    <citation type="journal article" date="2019" name="Int. J. Syst. Evol. Microbiol.">
        <title>The Global Catalogue of Microorganisms (GCM) 10K type strain sequencing project: providing services to taxonomists for standard genome sequencing and annotation.</title>
        <authorList>
            <consortium name="The Broad Institute Genomics Platform"/>
            <consortium name="The Broad Institute Genome Sequencing Center for Infectious Disease"/>
            <person name="Wu L."/>
            <person name="Ma J."/>
        </authorList>
    </citation>
    <scope>NUCLEOTIDE SEQUENCE [LARGE SCALE GENOMIC DNA]</scope>
    <source>
        <strain evidence="4">KACC 13778</strain>
    </source>
</reference>
<comment type="caution">
    <text evidence="3">The sequence shown here is derived from an EMBL/GenBank/DDBJ whole genome shotgun (WGS) entry which is preliminary data.</text>
</comment>
<feature type="domain" description="Pyridoxamine 5'-phosphate oxidase N-terminal" evidence="2">
    <location>
        <begin position="16"/>
        <end position="128"/>
    </location>
</feature>